<keyword evidence="12 13" id="KW-0742">SOS response</keyword>
<dbReference type="FunFam" id="1.10.10.10:FF:000009">
    <property type="entry name" value="LexA repressor"/>
    <property type="match status" value="1"/>
</dbReference>
<dbReference type="InterPro" id="IPR036286">
    <property type="entry name" value="LexA/Signal_pep-like_sf"/>
</dbReference>
<dbReference type="InterPro" id="IPR006199">
    <property type="entry name" value="LexA_DNA-bd_dom"/>
</dbReference>
<dbReference type="GO" id="GO:0004252">
    <property type="term" value="F:serine-type endopeptidase activity"/>
    <property type="evidence" value="ECO:0007669"/>
    <property type="project" value="UniProtKB-UniRule"/>
</dbReference>
<feature type="region of interest" description="Disordered" evidence="15">
    <location>
        <begin position="1"/>
        <end position="43"/>
    </location>
</feature>
<keyword evidence="4 13" id="KW-0235">DNA replication</keyword>
<evidence type="ECO:0000256" key="7">
    <source>
        <dbReference type="ARBA" id="ARBA00022813"/>
    </source>
</evidence>
<dbReference type="Pfam" id="PF00717">
    <property type="entry name" value="Peptidase_S24"/>
    <property type="match status" value="1"/>
</dbReference>
<feature type="region of interest" description="Disordered" evidence="15">
    <location>
        <begin position="101"/>
        <end position="130"/>
    </location>
</feature>
<evidence type="ECO:0000256" key="15">
    <source>
        <dbReference type="SAM" id="MobiDB-lite"/>
    </source>
</evidence>
<dbReference type="InterPro" id="IPR036390">
    <property type="entry name" value="WH_DNA-bd_sf"/>
</dbReference>
<evidence type="ECO:0000256" key="13">
    <source>
        <dbReference type="HAMAP-Rule" id="MF_00015"/>
    </source>
</evidence>
<dbReference type="InterPro" id="IPR006197">
    <property type="entry name" value="Peptidase_S24_LexA"/>
</dbReference>
<protein>
    <recommendedName>
        <fullName evidence="13">LexA repressor</fullName>
        <ecNumber evidence="13">3.4.21.88</ecNumber>
    </recommendedName>
</protein>
<feature type="domain" description="LexA repressor DNA-binding" evidence="17">
    <location>
        <begin position="37"/>
        <end position="100"/>
    </location>
</feature>
<dbReference type="SUPFAM" id="SSF51306">
    <property type="entry name" value="LexA/Signal peptidase"/>
    <property type="match status" value="1"/>
</dbReference>
<dbReference type="SUPFAM" id="SSF46785">
    <property type="entry name" value="Winged helix' DNA-binding domain"/>
    <property type="match status" value="1"/>
</dbReference>
<proteinExistence type="inferred from homology"/>
<evidence type="ECO:0000256" key="8">
    <source>
        <dbReference type="ARBA" id="ARBA00023015"/>
    </source>
</evidence>
<keyword evidence="3 13" id="KW-0678">Repressor</keyword>
<evidence type="ECO:0000256" key="11">
    <source>
        <dbReference type="ARBA" id="ARBA00023204"/>
    </source>
</evidence>
<evidence type="ECO:0000256" key="9">
    <source>
        <dbReference type="ARBA" id="ARBA00023125"/>
    </source>
</evidence>
<organism evidence="18 19">
    <name type="scientific">Corynebacterium nuruki</name>
    <dbReference type="NCBI Taxonomy" id="1032851"/>
    <lineage>
        <taxon>Bacteria</taxon>
        <taxon>Bacillati</taxon>
        <taxon>Actinomycetota</taxon>
        <taxon>Actinomycetes</taxon>
        <taxon>Mycobacteriales</taxon>
        <taxon>Corynebacteriaceae</taxon>
        <taxon>Corynebacterium</taxon>
    </lineage>
</organism>
<dbReference type="Proteomes" id="UP000261739">
    <property type="component" value="Unassembled WGS sequence"/>
</dbReference>
<dbReference type="InterPro" id="IPR011991">
    <property type="entry name" value="ArsR-like_HTH"/>
</dbReference>
<evidence type="ECO:0000256" key="12">
    <source>
        <dbReference type="ARBA" id="ARBA00023236"/>
    </source>
</evidence>
<keyword evidence="9 13" id="KW-0238">DNA-binding</keyword>
<dbReference type="GO" id="GO:0009432">
    <property type="term" value="P:SOS response"/>
    <property type="evidence" value="ECO:0007669"/>
    <property type="project" value="UniProtKB-UniRule"/>
</dbReference>
<dbReference type="InterPro" id="IPR050077">
    <property type="entry name" value="LexA_repressor"/>
</dbReference>
<dbReference type="InterPro" id="IPR039418">
    <property type="entry name" value="LexA-like"/>
</dbReference>
<keyword evidence="10 13" id="KW-0804">Transcription</keyword>
<sequence length="258" mass="27980">MADTQQPTGTPTGGRKRGRPKGSLSAKGTHDDPQGREKLSDRQRRILEVIKDAIRFSGYPPSIREICDAVGLNSTSSVSYHLKELERKGYLRREDNKPRAVDIRSFDGSPEDISAAPRPGRKPTSAAAVDDSMPAPAYVPVVGQIAAGAPILAEEHVEAHFPLPQELVGGGELFLLQVIGNSMQDAGIYNGDWVVVRSQNTAELGEFVAAMIDGEATVKEFQRDAGHAWLIPHNALYEPIRGDDAEILGRVVAVLRKI</sequence>
<dbReference type="GO" id="GO:0006281">
    <property type="term" value="P:DNA repair"/>
    <property type="evidence" value="ECO:0007669"/>
    <property type="project" value="UniProtKB-UniRule"/>
</dbReference>
<dbReference type="GO" id="GO:0003677">
    <property type="term" value="F:DNA binding"/>
    <property type="evidence" value="ECO:0007669"/>
    <property type="project" value="UniProtKB-UniRule"/>
</dbReference>
<comment type="catalytic activity">
    <reaction evidence="13">
        <text>Hydrolysis of Ala-|-Gly bond in repressor LexA.</text>
        <dbReference type="EC" id="3.4.21.88"/>
    </reaction>
</comment>
<dbReference type="PANTHER" id="PTHR33516:SF2">
    <property type="entry name" value="LEXA REPRESSOR-RELATED"/>
    <property type="match status" value="1"/>
</dbReference>
<keyword evidence="6 13" id="KW-0378">Hydrolase</keyword>
<comment type="subunit">
    <text evidence="2 13">Homodimer.</text>
</comment>
<dbReference type="AlphaFoldDB" id="A0A3D4T0D1"/>
<gene>
    <name evidence="13" type="primary">lexA</name>
    <name evidence="18" type="ORF">DIW82_09485</name>
</gene>
<evidence type="ECO:0000256" key="10">
    <source>
        <dbReference type="ARBA" id="ARBA00023163"/>
    </source>
</evidence>
<dbReference type="RefSeq" id="WP_273052244.1">
    <property type="nucleotide sequence ID" value="NZ_DAITTW010000145.1"/>
</dbReference>
<dbReference type="InterPro" id="IPR036388">
    <property type="entry name" value="WH-like_DNA-bd_sf"/>
</dbReference>
<dbReference type="STRING" id="863239.GCA_000213935_02623"/>
<comment type="caution">
    <text evidence="18">The sequence shown here is derived from an EMBL/GenBank/DDBJ whole genome shotgun (WGS) entry which is preliminary data.</text>
</comment>
<evidence type="ECO:0000313" key="19">
    <source>
        <dbReference type="Proteomes" id="UP000261739"/>
    </source>
</evidence>
<evidence type="ECO:0000256" key="6">
    <source>
        <dbReference type="ARBA" id="ARBA00022801"/>
    </source>
</evidence>
<evidence type="ECO:0000259" key="17">
    <source>
        <dbReference type="Pfam" id="PF01726"/>
    </source>
</evidence>
<dbReference type="Gene3D" id="2.10.109.10">
    <property type="entry name" value="Umud Fragment, subunit A"/>
    <property type="match status" value="1"/>
</dbReference>
<comment type="similarity">
    <text evidence="1 13 14">Belongs to the peptidase S24 family.</text>
</comment>
<dbReference type="GO" id="GO:0045892">
    <property type="term" value="P:negative regulation of DNA-templated transcription"/>
    <property type="evidence" value="ECO:0007669"/>
    <property type="project" value="UniProtKB-UniRule"/>
</dbReference>
<dbReference type="PRINTS" id="PR00726">
    <property type="entry name" value="LEXASERPTASE"/>
</dbReference>
<dbReference type="GO" id="GO:0006260">
    <property type="term" value="P:DNA replication"/>
    <property type="evidence" value="ECO:0007669"/>
    <property type="project" value="UniProtKB-UniRule"/>
</dbReference>
<evidence type="ECO:0000259" key="16">
    <source>
        <dbReference type="Pfam" id="PF00717"/>
    </source>
</evidence>
<comment type="function">
    <text evidence="13">Represses a number of genes involved in the response to DNA damage (SOS response), including recA and lexA. In the presence of single-stranded DNA, RecA interacts with LexA causing an autocatalytic cleavage which disrupts the DNA-binding part of LexA, leading to derepression of the SOS regulon and eventually DNA repair.</text>
</comment>
<accession>A0A3D4T0D1</accession>
<feature type="compositionally biased region" description="Basic and acidic residues" evidence="15">
    <location>
        <begin position="28"/>
        <end position="43"/>
    </location>
</feature>
<reference evidence="18 19" key="1">
    <citation type="journal article" date="2018" name="Nat. Biotechnol.">
        <title>A standardized bacterial taxonomy based on genome phylogeny substantially revises the tree of life.</title>
        <authorList>
            <person name="Parks D.H."/>
            <person name="Chuvochina M."/>
            <person name="Waite D.W."/>
            <person name="Rinke C."/>
            <person name="Skarshewski A."/>
            <person name="Chaumeil P.A."/>
            <person name="Hugenholtz P."/>
        </authorList>
    </citation>
    <scope>NUCLEOTIDE SEQUENCE [LARGE SCALE GENOMIC DNA]</scope>
    <source>
        <strain evidence="18">UBA11247</strain>
    </source>
</reference>
<keyword evidence="11 13" id="KW-0234">DNA repair</keyword>
<name>A0A3D4T0D1_9CORY</name>
<evidence type="ECO:0000256" key="2">
    <source>
        <dbReference type="ARBA" id="ARBA00011738"/>
    </source>
</evidence>
<dbReference type="EC" id="3.4.21.88" evidence="13"/>
<evidence type="ECO:0000256" key="3">
    <source>
        <dbReference type="ARBA" id="ARBA00022491"/>
    </source>
</evidence>
<dbReference type="FunFam" id="2.10.109.10:FF:000001">
    <property type="entry name" value="LexA repressor"/>
    <property type="match status" value="1"/>
</dbReference>
<evidence type="ECO:0000256" key="5">
    <source>
        <dbReference type="ARBA" id="ARBA00022763"/>
    </source>
</evidence>
<feature type="site" description="Cleavage; by autolysis" evidence="13">
    <location>
        <begin position="147"/>
        <end position="148"/>
    </location>
</feature>
<dbReference type="NCBIfam" id="TIGR00498">
    <property type="entry name" value="lexA"/>
    <property type="match status" value="1"/>
</dbReference>
<dbReference type="InterPro" id="IPR015927">
    <property type="entry name" value="Peptidase_S24_S26A/B/C"/>
</dbReference>
<dbReference type="Pfam" id="PF01726">
    <property type="entry name" value="LexA_DNA_bind"/>
    <property type="match status" value="1"/>
</dbReference>
<feature type="domain" description="Peptidase S24/S26A/S26B/S26C" evidence="16">
    <location>
        <begin position="140"/>
        <end position="252"/>
    </location>
</feature>
<keyword evidence="8 13" id="KW-0805">Transcription regulation</keyword>
<dbReference type="InterPro" id="IPR006200">
    <property type="entry name" value="LexA"/>
</dbReference>
<keyword evidence="5 13" id="KW-0227">DNA damage</keyword>
<dbReference type="HAMAP" id="MF_00015">
    <property type="entry name" value="LexA"/>
    <property type="match status" value="1"/>
</dbReference>
<feature type="active site" description="For autocatalytic cleavage activity" evidence="13">
    <location>
        <position position="182"/>
    </location>
</feature>
<feature type="DNA-binding region" description="H-T-H motif" evidence="13">
    <location>
        <begin position="63"/>
        <end position="83"/>
    </location>
</feature>
<dbReference type="GO" id="GO:0006508">
    <property type="term" value="P:proteolysis"/>
    <property type="evidence" value="ECO:0007669"/>
    <property type="project" value="InterPro"/>
</dbReference>
<dbReference type="CDD" id="cd06529">
    <property type="entry name" value="S24_LexA-like"/>
    <property type="match status" value="1"/>
</dbReference>
<evidence type="ECO:0000256" key="14">
    <source>
        <dbReference type="RuleBase" id="RU003991"/>
    </source>
</evidence>
<dbReference type="EMBL" id="DQID01000245">
    <property type="protein sequence ID" value="HCT14992.1"/>
    <property type="molecule type" value="Genomic_DNA"/>
</dbReference>
<keyword evidence="7 13" id="KW-0068">Autocatalytic cleavage</keyword>
<feature type="active site" description="For autocatalytic cleavage activity" evidence="13">
    <location>
        <position position="219"/>
    </location>
</feature>
<evidence type="ECO:0000313" key="18">
    <source>
        <dbReference type="EMBL" id="HCT14992.1"/>
    </source>
</evidence>
<dbReference type="Gene3D" id="1.10.10.10">
    <property type="entry name" value="Winged helix-like DNA-binding domain superfamily/Winged helix DNA-binding domain"/>
    <property type="match status" value="1"/>
</dbReference>
<dbReference type="PANTHER" id="PTHR33516">
    <property type="entry name" value="LEXA REPRESSOR"/>
    <property type="match status" value="1"/>
</dbReference>
<evidence type="ECO:0000256" key="4">
    <source>
        <dbReference type="ARBA" id="ARBA00022705"/>
    </source>
</evidence>
<dbReference type="CDD" id="cd00090">
    <property type="entry name" value="HTH_ARSR"/>
    <property type="match status" value="1"/>
</dbReference>
<evidence type="ECO:0000256" key="1">
    <source>
        <dbReference type="ARBA" id="ARBA00007484"/>
    </source>
</evidence>